<keyword evidence="6" id="KW-0694">RNA-binding</keyword>
<protein>
    <recommendedName>
        <fullName evidence="5 6">Small ribosomal subunit protein uS19</fullName>
    </recommendedName>
</protein>
<evidence type="ECO:0000256" key="2">
    <source>
        <dbReference type="ARBA" id="ARBA00007345"/>
    </source>
</evidence>
<evidence type="ECO:0000256" key="3">
    <source>
        <dbReference type="ARBA" id="ARBA00022980"/>
    </source>
</evidence>
<evidence type="ECO:0000256" key="4">
    <source>
        <dbReference type="ARBA" id="ARBA00023274"/>
    </source>
</evidence>
<comment type="function">
    <text evidence="1 6">Protein S19 forms a complex with S13 that binds strongly to the 16S ribosomal RNA.</text>
</comment>
<dbReference type="Gene3D" id="3.30.860.10">
    <property type="entry name" value="30s Ribosomal Protein S19, Chain A"/>
    <property type="match status" value="1"/>
</dbReference>
<gene>
    <name evidence="6" type="primary">rps19p</name>
    <name evidence="8" type="ORF">J4215_05855</name>
</gene>
<evidence type="ECO:0000256" key="6">
    <source>
        <dbReference type="HAMAP-Rule" id="MF_00531"/>
    </source>
</evidence>
<dbReference type="InterPro" id="IPR023575">
    <property type="entry name" value="Ribosomal_uS19_SF"/>
</dbReference>
<dbReference type="PRINTS" id="PR00975">
    <property type="entry name" value="RIBOSOMALS19"/>
</dbReference>
<dbReference type="AlphaFoldDB" id="A0A8T4LBI6"/>
<dbReference type="InterPro" id="IPR005713">
    <property type="entry name" value="Ribosomal_uS19_euk/arc"/>
</dbReference>
<dbReference type="InterPro" id="IPR002222">
    <property type="entry name" value="Ribosomal_uS19"/>
</dbReference>
<dbReference type="PANTHER" id="PTHR11880:SF2">
    <property type="entry name" value="SMALL RIBOSOMAL SUBUNIT PROTEIN US19"/>
    <property type="match status" value="1"/>
</dbReference>
<evidence type="ECO:0000313" key="8">
    <source>
        <dbReference type="EMBL" id="MBS3062080.1"/>
    </source>
</evidence>
<dbReference type="GO" id="GO:0019843">
    <property type="term" value="F:rRNA binding"/>
    <property type="evidence" value="ECO:0007669"/>
    <property type="project" value="UniProtKB-UniRule"/>
</dbReference>
<dbReference type="HAMAP" id="MF_00531">
    <property type="entry name" value="Ribosomal_uS19"/>
    <property type="match status" value="1"/>
</dbReference>
<sequence>MAKEFLYRNKTMTELSEMPLDQFALLVRSRARRTLQHGFDKQLLKRIEKNIQTQKAGKEPKAIRTHLRDTVIIPKMVGLRFAVYKGNSFEQVLVIPEMLGHYLGEMVLTRKRLLHGKAGIGATKSSTAITAR</sequence>
<name>A0A8T4LBI6_9ARCH</name>
<organism evidence="8 9">
    <name type="scientific">Candidatus Iainarchaeum sp</name>
    <dbReference type="NCBI Taxonomy" id="3101447"/>
    <lineage>
        <taxon>Archaea</taxon>
        <taxon>Candidatus Iainarchaeota</taxon>
        <taxon>Candidatus Iainarchaeia</taxon>
        <taxon>Candidatus Iainarchaeales</taxon>
        <taxon>Candidatus Iainarchaeaceae</taxon>
        <taxon>Candidatus Iainarchaeum</taxon>
    </lineage>
</organism>
<comment type="caution">
    <text evidence="8">The sequence shown here is derived from an EMBL/GenBank/DDBJ whole genome shotgun (WGS) entry which is preliminary data.</text>
</comment>
<dbReference type="Pfam" id="PF00203">
    <property type="entry name" value="Ribosomal_S19"/>
    <property type="match status" value="1"/>
</dbReference>
<dbReference type="GO" id="GO:0000028">
    <property type="term" value="P:ribosomal small subunit assembly"/>
    <property type="evidence" value="ECO:0007669"/>
    <property type="project" value="TreeGrafter"/>
</dbReference>
<reference evidence="8" key="2">
    <citation type="submission" date="2021-05" db="EMBL/GenBank/DDBJ databases">
        <title>Protein family content uncovers lineage relationships and bacterial pathway maintenance mechanisms in DPANN archaea.</title>
        <authorList>
            <person name="Castelle C.J."/>
            <person name="Meheust R."/>
            <person name="Jaffe A.L."/>
            <person name="Seitz K."/>
            <person name="Gong X."/>
            <person name="Baker B.J."/>
            <person name="Banfield J.F."/>
        </authorList>
    </citation>
    <scope>NUCLEOTIDE SEQUENCE</scope>
    <source>
        <strain evidence="8">RIFCSPLOWO2_01_FULL_AR10_48_17</strain>
    </source>
</reference>
<dbReference type="EMBL" id="JAGVWC010000012">
    <property type="protein sequence ID" value="MBS3062080.1"/>
    <property type="molecule type" value="Genomic_DNA"/>
</dbReference>
<dbReference type="GO" id="GO:0022627">
    <property type="term" value="C:cytosolic small ribosomal subunit"/>
    <property type="evidence" value="ECO:0007669"/>
    <property type="project" value="UniProtKB-UniRule"/>
</dbReference>
<proteinExistence type="inferred from homology"/>
<keyword evidence="4 6" id="KW-0687">Ribonucleoprotein</keyword>
<evidence type="ECO:0000256" key="5">
    <source>
        <dbReference type="ARBA" id="ARBA00035163"/>
    </source>
</evidence>
<keyword evidence="3 6" id="KW-0689">Ribosomal protein</keyword>
<evidence type="ECO:0000313" key="9">
    <source>
        <dbReference type="Proteomes" id="UP000675968"/>
    </source>
</evidence>
<dbReference type="NCBIfam" id="NF003121">
    <property type="entry name" value="PRK04038.1"/>
    <property type="match status" value="1"/>
</dbReference>
<accession>A0A8T4LBI6</accession>
<evidence type="ECO:0000256" key="7">
    <source>
        <dbReference type="RuleBase" id="RU003485"/>
    </source>
</evidence>
<keyword evidence="6" id="KW-0699">rRNA-binding</keyword>
<reference evidence="8" key="1">
    <citation type="submission" date="2021-03" db="EMBL/GenBank/DDBJ databases">
        <authorList>
            <person name="Jaffe A."/>
        </authorList>
    </citation>
    <scope>NUCLEOTIDE SEQUENCE</scope>
    <source>
        <strain evidence="8">RIFCSPLOWO2_01_FULL_AR10_48_17</strain>
    </source>
</reference>
<comment type="similarity">
    <text evidence="2 6 7">Belongs to the universal ribosomal protein uS19 family.</text>
</comment>
<dbReference type="NCBIfam" id="TIGR01025">
    <property type="entry name" value="uS19_arch"/>
    <property type="match status" value="1"/>
</dbReference>
<dbReference type="SUPFAM" id="SSF54570">
    <property type="entry name" value="Ribosomal protein S19"/>
    <property type="match status" value="1"/>
</dbReference>
<dbReference type="PANTHER" id="PTHR11880">
    <property type="entry name" value="RIBOSOMAL PROTEIN S19P FAMILY MEMBER"/>
    <property type="match status" value="1"/>
</dbReference>
<dbReference type="GO" id="GO:0006412">
    <property type="term" value="P:translation"/>
    <property type="evidence" value="ECO:0007669"/>
    <property type="project" value="UniProtKB-UniRule"/>
</dbReference>
<dbReference type="GO" id="GO:0003735">
    <property type="term" value="F:structural constituent of ribosome"/>
    <property type="evidence" value="ECO:0007669"/>
    <property type="project" value="UniProtKB-UniRule"/>
</dbReference>
<evidence type="ECO:0000256" key="1">
    <source>
        <dbReference type="ARBA" id="ARBA00003239"/>
    </source>
</evidence>
<dbReference type="Proteomes" id="UP000675968">
    <property type="component" value="Unassembled WGS sequence"/>
</dbReference>